<dbReference type="RefSeq" id="WP_136691637.1">
    <property type="nucleotide sequence ID" value="NZ_SSHH01000001.1"/>
</dbReference>
<dbReference type="AlphaFoldDB" id="A0A4T3F7U8"/>
<evidence type="ECO:0000313" key="3">
    <source>
        <dbReference type="Proteomes" id="UP000309389"/>
    </source>
</evidence>
<evidence type="ECO:0000256" key="1">
    <source>
        <dbReference type="SAM" id="SignalP"/>
    </source>
</evidence>
<keyword evidence="1" id="KW-0732">Signal</keyword>
<name>A0A4T3F7U8_9SPHN</name>
<feature type="chain" id="PRO_5020410280" description="TonB C-terminal domain-containing protein" evidence="1">
    <location>
        <begin position="31"/>
        <end position="209"/>
    </location>
</feature>
<accession>A0A4T3F7U8</accession>
<protein>
    <recommendedName>
        <fullName evidence="4">TonB C-terminal domain-containing protein</fullName>
    </recommendedName>
</protein>
<reference evidence="2 3" key="1">
    <citation type="submission" date="2019-04" db="EMBL/GenBank/DDBJ databases">
        <title>Altererythrobacter aquimixticola sp. nov., isolated from sediment of junction between the ocean and a freshwater spring.</title>
        <authorList>
            <person name="Yoon J.-H."/>
        </authorList>
    </citation>
    <scope>NUCLEOTIDE SEQUENCE [LARGE SCALE GENOMIC DNA]</scope>
    <source>
        <strain evidence="2 3">SSKS-13</strain>
    </source>
</reference>
<dbReference type="EMBL" id="SSHH01000001">
    <property type="protein sequence ID" value="TIX51070.1"/>
    <property type="molecule type" value="Genomic_DNA"/>
</dbReference>
<keyword evidence="3" id="KW-1185">Reference proteome</keyword>
<comment type="caution">
    <text evidence="2">The sequence shown here is derived from an EMBL/GenBank/DDBJ whole genome shotgun (WGS) entry which is preliminary data.</text>
</comment>
<evidence type="ECO:0000313" key="2">
    <source>
        <dbReference type="EMBL" id="TIX51070.1"/>
    </source>
</evidence>
<dbReference type="OrthoDB" id="7573363at2"/>
<organism evidence="2 3">
    <name type="scientific">Alteraurantiacibacter aquimixticola</name>
    <dbReference type="NCBI Taxonomy" id="2489173"/>
    <lineage>
        <taxon>Bacteria</taxon>
        <taxon>Pseudomonadati</taxon>
        <taxon>Pseudomonadota</taxon>
        <taxon>Alphaproteobacteria</taxon>
        <taxon>Sphingomonadales</taxon>
        <taxon>Erythrobacteraceae</taxon>
        <taxon>Alteraurantiacibacter</taxon>
    </lineage>
</organism>
<dbReference type="Proteomes" id="UP000309389">
    <property type="component" value="Unassembled WGS sequence"/>
</dbReference>
<proteinExistence type="predicted"/>
<gene>
    <name evidence="2" type="ORF">E5222_00870</name>
</gene>
<evidence type="ECO:0008006" key="4">
    <source>
        <dbReference type="Google" id="ProtNLM"/>
    </source>
</evidence>
<feature type="signal peptide" evidence="1">
    <location>
        <begin position="1"/>
        <end position="30"/>
    </location>
</feature>
<sequence>MVARKLALQRWIVSIAGLASLVFLAGTAKAQEEETLPETEFWLPLSAELREQGAHGELIVVAQLAPERDVFDVLVEQSTGSVVLDEYAVAKLEENGLPETHTVNGEIRARLKIHLYSFTLSIPVGTEYTCEQAVRDYDWYHSLELASGPWRNPLISFYGGAAIVTDREEVQFFKDREKRAVAIETAIAVCRQKPESVFLRELILAGNAQ</sequence>